<dbReference type="GO" id="GO:0006631">
    <property type="term" value="P:fatty acid metabolic process"/>
    <property type="evidence" value="ECO:0007669"/>
    <property type="project" value="TreeGrafter"/>
</dbReference>
<dbReference type="InterPro" id="IPR042099">
    <property type="entry name" value="ANL_N_sf"/>
</dbReference>
<dbReference type="PANTHER" id="PTHR43201">
    <property type="entry name" value="ACYL-COA SYNTHETASE"/>
    <property type="match status" value="1"/>
</dbReference>
<keyword evidence="2" id="KW-0436">Ligase</keyword>
<dbReference type="SUPFAM" id="SSF56801">
    <property type="entry name" value="Acetyl-CoA synthetase-like"/>
    <property type="match status" value="1"/>
</dbReference>
<protein>
    <recommendedName>
        <fullName evidence="6">AMP-dependent synthetase/ligase domain-containing protein</fullName>
    </recommendedName>
</protein>
<dbReference type="InterPro" id="IPR045851">
    <property type="entry name" value="AMP-bd_C_sf"/>
</dbReference>
<evidence type="ECO:0000313" key="5">
    <source>
        <dbReference type="EMBL" id="SVA72643.1"/>
    </source>
</evidence>
<organism evidence="5">
    <name type="scientific">marine metagenome</name>
    <dbReference type="NCBI Taxonomy" id="408172"/>
    <lineage>
        <taxon>unclassified sequences</taxon>
        <taxon>metagenomes</taxon>
        <taxon>ecological metagenomes</taxon>
    </lineage>
</organism>
<comment type="similarity">
    <text evidence="1">Belongs to the ATP-dependent AMP-binding enzyme family.</text>
</comment>
<reference evidence="5" key="1">
    <citation type="submission" date="2018-05" db="EMBL/GenBank/DDBJ databases">
        <authorList>
            <person name="Lanie J.A."/>
            <person name="Ng W.-L."/>
            <person name="Kazmierczak K.M."/>
            <person name="Andrzejewski T.M."/>
            <person name="Davidsen T.M."/>
            <person name="Wayne K.J."/>
            <person name="Tettelin H."/>
            <person name="Glass J.I."/>
            <person name="Rusch D."/>
            <person name="Podicherti R."/>
            <person name="Tsui H.-C.T."/>
            <person name="Winkler M.E."/>
        </authorList>
    </citation>
    <scope>NUCLEOTIDE SEQUENCE</scope>
</reference>
<evidence type="ECO:0000256" key="2">
    <source>
        <dbReference type="ARBA" id="ARBA00022598"/>
    </source>
</evidence>
<sequence length="515" mass="57152">MHPSEAKSLPELVELAASSFGEKTAVEDKGKTINFIQLCLDSKKASLSLQRLGIKRGHKVCIWAPNCYEWIIIAIAIQNLGAVLVPLNTRLKGKEASYILKKSEVEILFTMKNFLGKDYSDLLKSEDLGNLKETIFLDKKIGSSSWQDFLRLAGDETIHDIEFPKEDDIADIIFTSGTTGNPKGVMVSQGQNIKVFETWSRHVGLKEGDRYLIVNPFFHTFGYKAGWLSCLMRGAVIFPHQVFDADSVLQKIEEKQITVLPGPPTLFQTILSSPNFNSFNISSLKLAITGAASIPVQLIKDMQEIMGFEIVLTAYGLTETTGVVTMCLPGDDPFLIANTSGKAIEGVEVKCLDKSGKEVETGEPGEIHVKGYNVMVAYYQDKKETKETINSEGWLKTGDIGILDSSGYLKITDRSKDMFTVGGFNTYPAEIENILSKHKEIVLSAVIGKPDKRLGEVAKAYVVLNEESQLNEVTLIDWCKDNMANYKVPREIVFVKELPLNAAGKVMKFKLRESE</sequence>
<dbReference type="PROSITE" id="PS00455">
    <property type="entry name" value="AMP_BINDING"/>
    <property type="match status" value="1"/>
</dbReference>
<dbReference type="AlphaFoldDB" id="A0A381Y838"/>
<feature type="domain" description="AMP-binding enzyme C-terminal" evidence="4">
    <location>
        <begin position="430"/>
        <end position="505"/>
    </location>
</feature>
<proteinExistence type="inferred from homology"/>
<feature type="domain" description="AMP-dependent synthetase/ligase" evidence="3">
    <location>
        <begin position="16"/>
        <end position="379"/>
    </location>
</feature>
<dbReference type="FunFam" id="3.30.300.30:FF:000008">
    <property type="entry name" value="2,3-dihydroxybenzoate-AMP ligase"/>
    <property type="match status" value="1"/>
</dbReference>
<dbReference type="Gene3D" id="3.40.50.12780">
    <property type="entry name" value="N-terminal domain of ligase-like"/>
    <property type="match status" value="1"/>
</dbReference>
<name>A0A381Y838_9ZZZZ</name>
<dbReference type="Pfam" id="PF00501">
    <property type="entry name" value="AMP-binding"/>
    <property type="match status" value="1"/>
</dbReference>
<evidence type="ECO:0000259" key="3">
    <source>
        <dbReference type="Pfam" id="PF00501"/>
    </source>
</evidence>
<evidence type="ECO:0000259" key="4">
    <source>
        <dbReference type="Pfam" id="PF13193"/>
    </source>
</evidence>
<evidence type="ECO:0008006" key="6">
    <source>
        <dbReference type="Google" id="ProtNLM"/>
    </source>
</evidence>
<dbReference type="PANTHER" id="PTHR43201:SF5">
    <property type="entry name" value="MEDIUM-CHAIN ACYL-COA LIGASE ACSF2, MITOCHONDRIAL"/>
    <property type="match status" value="1"/>
</dbReference>
<dbReference type="Gene3D" id="3.30.300.30">
    <property type="match status" value="1"/>
</dbReference>
<dbReference type="InterPro" id="IPR025110">
    <property type="entry name" value="AMP-bd_C"/>
</dbReference>
<dbReference type="Pfam" id="PF13193">
    <property type="entry name" value="AMP-binding_C"/>
    <property type="match status" value="1"/>
</dbReference>
<dbReference type="InterPro" id="IPR020845">
    <property type="entry name" value="AMP-binding_CS"/>
</dbReference>
<evidence type="ECO:0000256" key="1">
    <source>
        <dbReference type="ARBA" id="ARBA00006432"/>
    </source>
</evidence>
<dbReference type="GO" id="GO:0031956">
    <property type="term" value="F:medium-chain fatty acid-CoA ligase activity"/>
    <property type="evidence" value="ECO:0007669"/>
    <property type="project" value="TreeGrafter"/>
</dbReference>
<accession>A0A381Y838</accession>
<dbReference type="InterPro" id="IPR000873">
    <property type="entry name" value="AMP-dep_synth/lig_dom"/>
</dbReference>
<dbReference type="EMBL" id="UINC01017506">
    <property type="protein sequence ID" value="SVA72643.1"/>
    <property type="molecule type" value="Genomic_DNA"/>
</dbReference>
<gene>
    <name evidence="5" type="ORF">METZ01_LOCUS125497</name>
</gene>